<proteinExistence type="inferred from homology"/>
<dbReference type="NCBIfam" id="TIGR01311">
    <property type="entry name" value="glycerol_kin"/>
    <property type="match status" value="1"/>
</dbReference>
<evidence type="ECO:0000256" key="2">
    <source>
        <dbReference type="ARBA" id="ARBA00009156"/>
    </source>
</evidence>
<dbReference type="GO" id="GO:0006641">
    <property type="term" value="P:triglyceride metabolic process"/>
    <property type="evidence" value="ECO:0007669"/>
    <property type="project" value="TreeGrafter"/>
</dbReference>
<dbReference type="InterPro" id="IPR018484">
    <property type="entry name" value="FGGY_N"/>
</dbReference>
<comment type="similarity">
    <text evidence="2 10">Belongs to the FGGY kinase family.</text>
</comment>
<reference evidence="13" key="1">
    <citation type="submission" date="2020-05" db="UniProtKB">
        <authorList>
            <consortium name="EnsemblMetazoa"/>
        </authorList>
    </citation>
    <scope>IDENTIFICATION</scope>
    <source>
        <strain evidence="13">Aabys</strain>
    </source>
</reference>
<accession>A0A1I8M0Y8</accession>
<evidence type="ECO:0000256" key="1">
    <source>
        <dbReference type="ARBA" id="ARBA00005190"/>
    </source>
</evidence>
<feature type="domain" description="Carbohydrate kinase FGGY N-terminal" evidence="11">
    <location>
        <begin position="67"/>
        <end position="320"/>
    </location>
</feature>
<dbReference type="PANTHER" id="PTHR10196:SF40">
    <property type="entry name" value="GLYCEROL KINASE"/>
    <property type="match status" value="1"/>
</dbReference>
<dbReference type="InterPro" id="IPR005999">
    <property type="entry name" value="Glycerol_kin"/>
</dbReference>
<name>A0A1I8M0Y8_MUSDO</name>
<dbReference type="Pfam" id="PF02782">
    <property type="entry name" value="FGGY_C"/>
    <property type="match status" value="1"/>
</dbReference>
<organism evidence="13">
    <name type="scientific">Musca domestica</name>
    <name type="common">House fly</name>
    <dbReference type="NCBI Taxonomy" id="7370"/>
    <lineage>
        <taxon>Eukaryota</taxon>
        <taxon>Metazoa</taxon>
        <taxon>Ecdysozoa</taxon>
        <taxon>Arthropoda</taxon>
        <taxon>Hexapoda</taxon>
        <taxon>Insecta</taxon>
        <taxon>Pterygota</taxon>
        <taxon>Neoptera</taxon>
        <taxon>Endopterygota</taxon>
        <taxon>Diptera</taxon>
        <taxon>Brachycera</taxon>
        <taxon>Muscomorpha</taxon>
        <taxon>Muscoidea</taxon>
        <taxon>Muscidae</taxon>
        <taxon>Musca</taxon>
    </lineage>
</organism>
<dbReference type="VEuPathDB" id="VectorBase:MDOMA2_007394"/>
<evidence type="ECO:0000256" key="9">
    <source>
        <dbReference type="ARBA" id="ARBA00043149"/>
    </source>
</evidence>
<dbReference type="InterPro" id="IPR018483">
    <property type="entry name" value="Carb_kinase_FGGY_CS"/>
</dbReference>
<dbReference type="EC" id="2.7.1.30" evidence="3"/>
<evidence type="ECO:0000256" key="6">
    <source>
        <dbReference type="ARBA" id="ARBA00022777"/>
    </source>
</evidence>
<dbReference type="PROSITE" id="PS00933">
    <property type="entry name" value="FGGY_KINASES_1"/>
    <property type="match status" value="1"/>
</dbReference>
<dbReference type="OrthoDB" id="5422795at2759"/>
<dbReference type="GO" id="GO:0004370">
    <property type="term" value="F:glycerol kinase activity"/>
    <property type="evidence" value="ECO:0007669"/>
    <property type="project" value="UniProtKB-EC"/>
</dbReference>
<evidence type="ECO:0000313" key="13">
    <source>
        <dbReference type="EnsemblMetazoa" id="MDOA000154-PA"/>
    </source>
</evidence>
<dbReference type="Gene3D" id="3.30.420.40">
    <property type="match status" value="2"/>
</dbReference>
<gene>
    <name evidence="13" type="primary">101896152</name>
</gene>
<evidence type="ECO:0000259" key="11">
    <source>
        <dbReference type="Pfam" id="PF00370"/>
    </source>
</evidence>
<dbReference type="GO" id="GO:0005739">
    <property type="term" value="C:mitochondrion"/>
    <property type="evidence" value="ECO:0007669"/>
    <property type="project" value="TreeGrafter"/>
</dbReference>
<comment type="pathway">
    <text evidence="1">Polyol metabolism; glycerol degradation via glycerol kinase pathway; sn-glycerol 3-phosphate from glycerol: step 1/1.</text>
</comment>
<dbReference type="InterPro" id="IPR043129">
    <property type="entry name" value="ATPase_NBD"/>
</dbReference>
<dbReference type="NCBIfam" id="NF000756">
    <property type="entry name" value="PRK00047.1"/>
    <property type="match status" value="1"/>
</dbReference>
<dbReference type="EnsemblMetazoa" id="MDOA000154-RA">
    <property type="protein sequence ID" value="MDOA000154-PA"/>
    <property type="gene ID" value="MDOA000154"/>
</dbReference>
<evidence type="ECO:0000259" key="12">
    <source>
        <dbReference type="Pfam" id="PF02782"/>
    </source>
</evidence>
<dbReference type="AlphaFoldDB" id="A0A1I8M0Y8"/>
<evidence type="ECO:0000256" key="8">
    <source>
        <dbReference type="ARBA" id="ARBA00022840"/>
    </source>
</evidence>
<dbReference type="GO" id="GO:0019563">
    <property type="term" value="P:glycerol catabolic process"/>
    <property type="evidence" value="ECO:0007669"/>
    <property type="project" value="UniProtKB-UniPathway"/>
</dbReference>
<dbReference type="CDD" id="cd07792">
    <property type="entry name" value="ASKHA_NBD_FGGY_GK1-3-like"/>
    <property type="match status" value="1"/>
</dbReference>
<evidence type="ECO:0000256" key="5">
    <source>
        <dbReference type="ARBA" id="ARBA00022741"/>
    </source>
</evidence>
<dbReference type="VEuPathDB" id="VectorBase:MDOA000154"/>
<dbReference type="Pfam" id="PF00370">
    <property type="entry name" value="FGGY_N"/>
    <property type="match status" value="1"/>
</dbReference>
<feature type="domain" description="Carbohydrate kinase FGGY C-terminal" evidence="12">
    <location>
        <begin position="335"/>
        <end position="520"/>
    </location>
</feature>
<keyword evidence="5" id="KW-0547">Nucleotide-binding</keyword>
<dbReference type="GO" id="GO:0046167">
    <property type="term" value="P:glycerol-3-phosphate biosynthetic process"/>
    <property type="evidence" value="ECO:0007669"/>
    <property type="project" value="TreeGrafter"/>
</dbReference>
<evidence type="ECO:0000256" key="3">
    <source>
        <dbReference type="ARBA" id="ARBA00012099"/>
    </source>
</evidence>
<dbReference type="InterPro" id="IPR018485">
    <property type="entry name" value="FGGY_C"/>
</dbReference>
<dbReference type="FunFam" id="3.30.420.40:FF:000108">
    <property type="entry name" value="Glycerol kinase, glycosomal"/>
    <property type="match status" value="1"/>
</dbReference>
<dbReference type="PROSITE" id="PS00445">
    <property type="entry name" value="FGGY_KINASES_2"/>
    <property type="match status" value="1"/>
</dbReference>
<dbReference type="InterPro" id="IPR042018">
    <property type="entry name" value="GK1-3_metazoan-type"/>
</dbReference>
<keyword evidence="7" id="KW-0319">Glycerol metabolism</keyword>
<keyword evidence="4 10" id="KW-0808">Transferase</keyword>
<sequence>METTATSTPTHYNNIDNLVYDAKDLEDINDDMTEGKNIPTTPGSSAEVPFRRMGDFRKTSLSINRLVGVIDEGTNVVSFSIYTTPEFKEIAAHRIEKQMISVKDGWFEQDPVAIINNIYRCAEVAVSKLPALGYRKEDIYTIGITNQRETTVVWDSMTGKPLYNAIVWNDIRTTSTVDQILAKVPEQNKNHFKNIVGLPISPYFSALKIRWLKDNVPAVRKACREKRCKAGTIDSWIVWNLTKGSLHITDVTNASRTLLMNIESLEWDPMMLKTFSIHVDMLPEIRSCSEIYGKICDERSVLNGMPISGILGNQQASLLGQMCIKPGQTKNTYRSGCFLLCNTGTTHVISSRGLLTTVAYKLGPNSPPIYALEGAVAVAGHALEWLQNKVRIMPNASDAEKYAEAVQTTGDVYFVPAFTGLYAPYWRKDARGMLIGLTQFSTKHHVVRAALEAICFQSRDILECMYKEGGFKFNKLHADGALSSNNLLMQLQADTAGVPVFRSQLLDSTAFGAAMCAAQAEGVELCKFDPEKRHYDNIYYDTFLPTSTEEERKHRYGKWKKAVERSFDWVDRGQAKTMTEERYRMLSSVPGSLFIITTFAMLAHSLRNVKA</sequence>
<dbReference type="UniPathway" id="UPA00618">
    <property type="reaction ID" value="UER00672"/>
</dbReference>
<dbReference type="GO" id="GO:0005524">
    <property type="term" value="F:ATP binding"/>
    <property type="evidence" value="ECO:0007669"/>
    <property type="project" value="UniProtKB-KW"/>
</dbReference>
<evidence type="ECO:0000256" key="7">
    <source>
        <dbReference type="ARBA" id="ARBA00022798"/>
    </source>
</evidence>
<dbReference type="PANTHER" id="PTHR10196">
    <property type="entry name" value="SUGAR KINASE"/>
    <property type="match status" value="1"/>
</dbReference>
<dbReference type="STRING" id="7370.A0A1I8M0Y8"/>
<evidence type="ECO:0000256" key="4">
    <source>
        <dbReference type="ARBA" id="ARBA00022679"/>
    </source>
</evidence>
<keyword evidence="6 10" id="KW-0418">Kinase</keyword>
<protein>
    <recommendedName>
        <fullName evidence="3">glycerol kinase</fullName>
        <ecNumber evidence="3">2.7.1.30</ecNumber>
    </recommendedName>
    <alternativeName>
        <fullName evidence="9">ATP:glycerol 3-phosphotransferase</fullName>
    </alternativeName>
</protein>
<dbReference type="SUPFAM" id="SSF53067">
    <property type="entry name" value="Actin-like ATPase domain"/>
    <property type="match status" value="2"/>
</dbReference>
<keyword evidence="8" id="KW-0067">ATP-binding</keyword>
<evidence type="ECO:0000256" key="10">
    <source>
        <dbReference type="RuleBase" id="RU003733"/>
    </source>
</evidence>
<dbReference type="FunFam" id="3.30.420.40:FF:000086">
    <property type="entry name" value="Glycerol kinase"/>
    <property type="match status" value="1"/>
</dbReference>